<dbReference type="Gene3D" id="1.10.340.70">
    <property type="match status" value="1"/>
</dbReference>
<dbReference type="AlphaFoldDB" id="A0A0V0HP53"/>
<evidence type="ECO:0000313" key="2">
    <source>
        <dbReference type="EMBL" id="JAP21259.1"/>
    </source>
</evidence>
<organism evidence="2">
    <name type="scientific">Solanum chacoense</name>
    <name type="common">Chaco potato</name>
    <dbReference type="NCBI Taxonomy" id="4108"/>
    <lineage>
        <taxon>Eukaryota</taxon>
        <taxon>Viridiplantae</taxon>
        <taxon>Streptophyta</taxon>
        <taxon>Embryophyta</taxon>
        <taxon>Tracheophyta</taxon>
        <taxon>Spermatophyta</taxon>
        <taxon>Magnoliopsida</taxon>
        <taxon>eudicotyledons</taxon>
        <taxon>Gunneridae</taxon>
        <taxon>Pentapetalae</taxon>
        <taxon>asterids</taxon>
        <taxon>lamiids</taxon>
        <taxon>Solanales</taxon>
        <taxon>Solanaceae</taxon>
        <taxon>Solanoideae</taxon>
        <taxon>Solaneae</taxon>
        <taxon>Solanum</taxon>
    </lineage>
</organism>
<dbReference type="Pfam" id="PF17921">
    <property type="entry name" value="Integrase_H2C2"/>
    <property type="match status" value="1"/>
</dbReference>
<feature type="domain" description="Integrase zinc-binding" evidence="1">
    <location>
        <begin position="42"/>
        <end position="94"/>
    </location>
</feature>
<evidence type="ECO:0000259" key="1">
    <source>
        <dbReference type="Pfam" id="PF17921"/>
    </source>
</evidence>
<accession>A0A0V0HP53</accession>
<sequence length="108" mass="12180">MAVELITQLTVDTNSPNLWQFYSGVLRRKGKIYVGSNGPRMHQLIQTFHASNLGGRSGQLGTFKRLSLLFYWPTMKQMVVQFVSECEVCHGNKDENVLSRFAATCAHS</sequence>
<reference evidence="2" key="1">
    <citation type="submission" date="2015-12" db="EMBL/GenBank/DDBJ databases">
        <title>Gene expression during late stages of embryo sac development: a critical building block for successful pollen-pistil interactions.</title>
        <authorList>
            <person name="Liu Y."/>
            <person name="Joly V."/>
            <person name="Sabar M."/>
            <person name="Matton D.P."/>
        </authorList>
    </citation>
    <scope>NUCLEOTIDE SEQUENCE</scope>
</reference>
<protein>
    <submittedName>
        <fullName evidence="2">Putative ovule protein</fullName>
    </submittedName>
</protein>
<proteinExistence type="predicted"/>
<name>A0A0V0HP53_SOLCH</name>
<dbReference type="InterPro" id="IPR041588">
    <property type="entry name" value="Integrase_H2C2"/>
</dbReference>
<dbReference type="EMBL" id="GEDG01017897">
    <property type="protein sequence ID" value="JAP21259.1"/>
    <property type="molecule type" value="Transcribed_RNA"/>
</dbReference>